<accession>A0ABR3VYJ5</accession>
<keyword evidence="3" id="KW-1185">Reference proteome</keyword>
<protein>
    <submittedName>
        <fullName evidence="2">Uncharacterized protein</fullName>
    </submittedName>
</protein>
<dbReference type="EMBL" id="JAZHXJ010000921">
    <property type="protein sequence ID" value="KAL1848486.1"/>
    <property type="molecule type" value="Genomic_DNA"/>
</dbReference>
<comment type="caution">
    <text evidence="2">The sequence shown here is derived from an EMBL/GenBank/DDBJ whole genome shotgun (WGS) entry which is preliminary data.</text>
</comment>
<evidence type="ECO:0000313" key="2">
    <source>
        <dbReference type="EMBL" id="KAL1848486.1"/>
    </source>
</evidence>
<reference evidence="2 3" key="1">
    <citation type="journal article" date="2024" name="Commun. Biol.">
        <title>Comparative genomic analysis of thermophilic fungi reveals convergent evolutionary adaptations and gene losses.</title>
        <authorList>
            <person name="Steindorff A.S."/>
            <person name="Aguilar-Pontes M.V."/>
            <person name="Robinson A.J."/>
            <person name="Andreopoulos B."/>
            <person name="LaButti K."/>
            <person name="Kuo A."/>
            <person name="Mondo S."/>
            <person name="Riley R."/>
            <person name="Otillar R."/>
            <person name="Haridas S."/>
            <person name="Lipzen A."/>
            <person name="Grimwood J."/>
            <person name="Schmutz J."/>
            <person name="Clum A."/>
            <person name="Reid I.D."/>
            <person name="Moisan M.C."/>
            <person name="Butler G."/>
            <person name="Nguyen T.T.M."/>
            <person name="Dewar K."/>
            <person name="Conant G."/>
            <person name="Drula E."/>
            <person name="Henrissat B."/>
            <person name="Hansel C."/>
            <person name="Singer S."/>
            <person name="Hutchinson M.I."/>
            <person name="de Vries R.P."/>
            <person name="Natvig D.O."/>
            <person name="Powell A.J."/>
            <person name="Tsang A."/>
            <person name="Grigoriev I.V."/>
        </authorList>
    </citation>
    <scope>NUCLEOTIDE SEQUENCE [LARGE SCALE GENOMIC DNA]</scope>
    <source>
        <strain evidence="2 3">ATCC 24622</strain>
    </source>
</reference>
<evidence type="ECO:0000313" key="3">
    <source>
        <dbReference type="Proteomes" id="UP001586593"/>
    </source>
</evidence>
<name>A0ABR3VYJ5_9PEZI</name>
<gene>
    <name evidence="2" type="ORF">VTK73DRAFT_10127</name>
</gene>
<sequence length="164" mass="17985">MLYTLGGLCMLTRKDKDPPHAAVPFSRGVVQEKVCTVHLCPWGDVMPSKVLDPTAALRLCRSSVAGCEAGAMESQGRHASRWHDSSGGPDPISRRTTTGFKLAKIGNDAGRDLFYKFCCEHGKYASDGQLHRLRHEGQFSFLAIDGAPRSNPSHVLPQHTREPM</sequence>
<dbReference type="Proteomes" id="UP001586593">
    <property type="component" value="Unassembled WGS sequence"/>
</dbReference>
<organism evidence="2 3">
    <name type="scientific">Phialemonium thermophilum</name>
    <dbReference type="NCBI Taxonomy" id="223376"/>
    <lineage>
        <taxon>Eukaryota</taxon>
        <taxon>Fungi</taxon>
        <taxon>Dikarya</taxon>
        <taxon>Ascomycota</taxon>
        <taxon>Pezizomycotina</taxon>
        <taxon>Sordariomycetes</taxon>
        <taxon>Sordariomycetidae</taxon>
        <taxon>Cephalothecales</taxon>
        <taxon>Cephalothecaceae</taxon>
        <taxon>Phialemonium</taxon>
    </lineage>
</organism>
<proteinExistence type="predicted"/>
<evidence type="ECO:0000256" key="1">
    <source>
        <dbReference type="SAM" id="MobiDB-lite"/>
    </source>
</evidence>
<feature type="region of interest" description="Disordered" evidence="1">
    <location>
        <begin position="75"/>
        <end position="96"/>
    </location>
</feature>